<evidence type="ECO:0000313" key="2">
    <source>
        <dbReference type="Proteomes" id="UP000245876"/>
    </source>
</evidence>
<dbReference type="EMBL" id="QFFM01000005">
    <property type="protein sequence ID" value="PWG66453.1"/>
    <property type="molecule type" value="Genomic_DNA"/>
</dbReference>
<dbReference type="SUPFAM" id="SSF51556">
    <property type="entry name" value="Metallo-dependent hydrolases"/>
    <property type="match status" value="1"/>
</dbReference>
<comment type="caution">
    <text evidence="1">The sequence shown here is derived from an EMBL/GenBank/DDBJ whole genome shotgun (WGS) entry which is preliminary data.</text>
</comment>
<gene>
    <name evidence="1" type="ORF">DF196_03480</name>
</gene>
<evidence type="ECO:0008006" key="3">
    <source>
        <dbReference type="Google" id="ProtNLM"/>
    </source>
</evidence>
<keyword evidence="2" id="KW-1185">Reference proteome</keyword>
<evidence type="ECO:0000313" key="1">
    <source>
        <dbReference type="EMBL" id="PWG66453.1"/>
    </source>
</evidence>
<accession>A0A2U2NBG8</accession>
<organism evidence="1 2">
    <name type="scientific">Bifidobacterium callitrichidarum</name>
    <dbReference type="NCBI Taxonomy" id="2052941"/>
    <lineage>
        <taxon>Bacteria</taxon>
        <taxon>Bacillati</taxon>
        <taxon>Actinomycetota</taxon>
        <taxon>Actinomycetes</taxon>
        <taxon>Bifidobacteriales</taxon>
        <taxon>Bifidobacteriaceae</taxon>
        <taxon>Bifidobacterium</taxon>
    </lineage>
</organism>
<reference evidence="1 2" key="1">
    <citation type="journal article" date="2018" name="Int. J. Syst. Evol. Microbiol.">
        <title>Bifidobacterium callitrichidarum sp. nov. from the faeces of the emperor tamarin (Saguinus imperator).</title>
        <authorList>
            <person name="Modesto M."/>
            <person name="Michelini S."/>
            <person name="Sansosti M.C."/>
            <person name="De Filippo C."/>
            <person name="Cavalieri D."/>
            <person name="Qvirist L."/>
            <person name="Andlid T."/>
            <person name="Spiezio C."/>
            <person name="Sandri C."/>
            <person name="Pascarelli S."/>
            <person name="Sgorbati B."/>
            <person name="Mattarelli P."/>
        </authorList>
    </citation>
    <scope>NUCLEOTIDE SEQUENCE [LARGE SCALE GENOMIC DNA]</scope>
    <source>
        <strain evidence="1 2">TRI 5</strain>
    </source>
</reference>
<dbReference type="AlphaFoldDB" id="A0A2U2NBG8"/>
<dbReference type="Proteomes" id="UP000245876">
    <property type="component" value="Unassembled WGS sequence"/>
</dbReference>
<sequence>MLADRFESFALILRMNDPDRRADFKEAMAHVYFDVAGFSEPKQLADLLLDVPESHLLYGSDTPYTPIEACLGQARALEETDKLTDVQKMALFTGNALAVNPRLASIPAFAQAVHEPVAAAGDEGAGVIHVHTQSAEEAGGATQSGRRHWTARLWRRLFPKRHVTMPVPVPPKDAHRAVARTIAEEKALRFDLDPADDPRLADRYVVHLASPVGEVVIPVIVVFDDADRTTFHGKAKVMGLVAAYRDGRCKSRGVGAGDVNEPEEMRDMTGTGAGVSGAGDVGVPARDEVTSVASATDVTSVADVTSATEAEYVFDIRVRLPFGPLAVHLDVTVDERSGSVRGIATAPHRKPMTLTGQRIGASA</sequence>
<dbReference type="Gene3D" id="3.20.20.140">
    <property type="entry name" value="Metal-dependent hydrolases"/>
    <property type="match status" value="1"/>
</dbReference>
<proteinExistence type="predicted"/>
<name>A0A2U2NBG8_9BIFI</name>
<protein>
    <recommendedName>
        <fullName evidence="3">Amidohydrolase-related domain-containing protein</fullName>
    </recommendedName>
</protein>
<dbReference type="InterPro" id="IPR032466">
    <property type="entry name" value="Metal_Hydrolase"/>
</dbReference>